<dbReference type="PANTHER" id="PTHR46854">
    <property type="entry name" value="5'-ADENYLYLSULFATE REDUCTASE-LIKE 4-RELATED"/>
    <property type="match status" value="1"/>
</dbReference>
<evidence type="ECO:0000259" key="9">
    <source>
        <dbReference type="PROSITE" id="PS51352"/>
    </source>
</evidence>
<gene>
    <name evidence="10" type="ORF">C5167_008195</name>
</gene>
<dbReference type="InterPro" id="IPR044606">
    <property type="entry name" value="APRL4/6"/>
</dbReference>
<dbReference type="PROSITE" id="PS51352">
    <property type="entry name" value="THIOREDOXIN_2"/>
    <property type="match status" value="1"/>
</dbReference>
<evidence type="ECO:0000256" key="3">
    <source>
        <dbReference type="ARBA" id="ARBA00022729"/>
    </source>
</evidence>
<feature type="non-terminal residue" evidence="10">
    <location>
        <position position="529"/>
    </location>
</feature>
<dbReference type="AlphaFoldDB" id="A0A4Y7JVA4"/>
<evidence type="ECO:0000256" key="6">
    <source>
        <dbReference type="ARBA" id="ARBA00023180"/>
    </source>
</evidence>
<keyword evidence="4 7" id="KW-1133">Transmembrane helix</keyword>
<evidence type="ECO:0000313" key="11">
    <source>
        <dbReference type="Proteomes" id="UP000316621"/>
    </source>
</evidence>
<evidence type="ECO:0000256" key="7">
    <source>
        <dbReference type="SAM" id="Phobius"/>
    </source>
</evidence>
<comment type="subcellular location">
    <subcellularLocation>
        <location evidence="1">Membrane</location>
        <topology evidence="1">Single-pass membrane protein</topology>
    </subcellularLocation>
</comment>
<dbReference type="Gene3D" id="3.40.30.10">
    <property type="entry name" value="Glutaredoxin"/>
    <property type="match status" value="1"/>
</dbReference>
<keyword evidence="2 7" id="KW-0812">Transmembrane</keyword>
<dbReference type="InterPro" id="IPR036249">
    <property type="entry name" value="Thioredoxin-like_sf"/>
</dbReference>
<dbReference type="InterPro" id="IPR032872">
    <property type="entry name" value="WAK_assoc_C"/>
</dbReference>
<dbReference type="Pfam" id="PF14380">
    <property type="entry name" value="WAK_assoc"/>
    <property type="match status" value="1"/>
</dbReference>
<keyword evidence="5 7" id="KW-0472">Membrane</keyword>
<proteinExistence type="predicted"/>
<evidence type="ECO:0000313" key="10">
    <source>
        <dbReference type="EMBL" id="RZC64506.1"/>
    </source>
</evidence>
<sequence length="529" mass="58713">MANRVSRNLGFFWFFCYGVLVLCCESSVGSLDNDVCPVISIKDSILKAADICVDFDFDFATEIDLVIEGNDVSLKRALNVVQKNGDGYVAVLFYASWCPFSRNIRTTFSALSSLYPSIQHLAIEESDVMPSVLSIYGVHGFPTLFLFNSTMRMRYHGPRTLSFLVDLYSHVTGMKSVLLDETSWEKLDDPSVLVKLEDTKEESYRFSLIKSPEKLLNEEKYLALATAFVILRLVYFFLPSLLACVSTAWRRLILNTRIVSLWEYPSTLFSQAMQIFRTLKEPCKRRSNLQERAIHARTWARKSFASVSISDAAASSSRNHHQLLVKTSVDQFQSNIPWAPVLVAACLHAYPCTLLPTSTFQLGPSLFILIGCHPPTSALYSKGNPICDASYNHLCASLHSCPSILSLGLPIYSSTDTCCGYSPANLNAKGDLDINALRCASYVSVVSLGDIPTDPNRCEYGLALKYDQVGLDHIEMICNACEKSDGVCGYSPPKNNFVCVCKNGNSSSDCYNVNNQVSSFYWTSGGSSY</sequence>
<accession>A0A4Y7JVA4</accession>
<dbReference type="InterPro" id="IPR013766">
    <property type="entry name" value="Thioredoxin_domain"/>
</dbReference>
<reference evidence="10 11" key="1">
    <citation type="journal article" date="2018" name="Science">
        <title>The opium poppy genome and morphinan production.</title>
        <authorList>
            <person name="Guo L."/>
            <person name="Winzer T."/>
            <person name="Yang X."/>
            <person name="Li Y."/>
            <person name="Ning Z."/>
            <person name="He Z."/>
            <person name="Teodor R."/>
            <person name="Lu Y."/>
            <person name="Bowser T.A."/>
            <person name="Graham I.A."/>
            <person name="Ye K."/>
        </authorList>
    </citation>
    <scope>NUCLEOTIDE SEQUENCE [LARGE SCALE GENOMIC DNA]</scope>
    <source>
        <strain evidence="11">cv. HN1</strain>
        <tissue evidence="10">Leaves</tissue>
    </source>
</reference>
<keyword evidence="3 8" id="KW-0732">Signal</keyword>
<name>A0A4Y7JVA4_PAPSO</name>
<dbReference type="EMBL" id="CM010720">
    <property type="protein sequence ID" value="RZC64506.1"/>
    <property type="molecule type" value="Genomic_DNA"/>
</dbReference>
<evidence type="ECO:0000256" key="4">
    <source>
        <dbReference type="ARBA" id="ARBA00022989"/>
    </source>
</evidence>
<dbReference type="Proteomes" id="UP000316621">
    <property type="component" value="Chromosome 6"/>
</dbReference>
<feature type="transmembrane region" description="Helical" evidence="7">
    <location>
        <begin position="221"/>
        <end position="245"/>
    </location>
</feature>
<keyword evidence="11" id="KW-1185">Reference proteome</keyword>
<feature type="chain" id="PRO_5021489300" description="Thioredoxin domain-containing protein" evidence="8">
    <location>
        <begin position="31"/>
        <end position="529"/>
    </location>
</feature>
<evidence type="ECO:0000256" key="8">
    <source>
        <dbReference type="SAM" id="SignalP"/>
    </source>
</evidence>
<evidence type="ECO:0000256" key="2">
    <source>
        <dbReference type="ARBA" id="ARBA00022692"/>
    </source>
</evidence>
<organism evidence="10 11">
    <name type="scientific">Papaver somniferum</name>
    <name type="common">Opium poppy</name>
    <dbReference type="NCBI Taxonomy" id="3469"/>
    <lineage>
        <taxon>Eukaryota</taxon>
        <taxon>Viridiplantae</taxon>
        <taxon>Streptophyta</taxon>
        <taxon>Embryophyta</taxon>
        <taxon>Tracheophyta</taxon>
        <taxon>Spermatophyta</taxon>
        <taxon>Magnoliopsida</taxon>
        <taxon>Ranunculales</taxon>
        <taxon>Papaveraceae</taxon>
        <taxon>Papaveroideae</taxon>
        <taxon>Papaver</taxon>
    </lineage>
</organism>
<dbReference type="CDD" id="cd02999">
    <property type="entry name" value="PDI_a_ERp44_like"/>
    <property type="match status" value="1"/>
</dbReference>
<dbReference type="Gramene" id="RZC64506">
    <property type="protein sequence ID" value="RZC64506"/>
    <property type="gene ID" value="C5167_008195"/>
</dbReference>
<dbReference type="PANTHER" id="PTHR46854:SF1">
    <property type="entry name" value="5'-ADENYLYLSULFATE REDUCTASE-LIKE 4-RELATED"/>
    <property type="match status" value="1"/>
</dbReference>
<protein>
    <recommendedName>
        <fullName evidence="9">Thioredoxin domain-containing protein</fullName>
    </recommendedName>
</protein>
<dbReference type="SUPFAM" id="SSF52833">
    <property type="entry name" value="Thioredoxin-like"/>
    <property type="match status" value="1"/>
</dbReference>
<feature type="signal peptide" evidence="8">
    <location>
        <begin position="1"/>
        <end position="30"/>
    </location>
</feature>
<evidence type="ECO:0000256" key="5">
    <source>
        <dbReference type="ARBA" id="ARBA00023136"/>
    </source>
</evidence>
<dbReference type="Pfam" id="PF00085">
    <property type="entry name" value="Thioredoxin"/>
    <property type="match status" value="1"/>
</dbReference>
<evidence type="ECO:0000256" key="1">
    <source>
        <dbReference type="ARBA" id="ARBA00004167"/>
    </source>
</evidence>
<dbReference type="GO" id="GO:0016020">
    <property type="term" value="C:membrane"/>
    <property type="evidence" value="ECO:0007669"/>
    <property type="project" value="UniProtKB-SubCell"/>
</dbReference>
<feature type="domain" description="Thioredoxin" evidence="9">
    <location>
        <begin position="46"/>
        <end position="173"/>
    </location>
</feature>
<keyword evidence="6" id="KW-0325">Glycoprotein</keyword>